<evidence type="ECO:0000256" key="7">
    <source>
        <dbReference type="ARBA" id="ARBA00023065"/>
    </source>
</evidence>
<evidence type="ECO:0000256" key="2">
    <source>
        <dbReference type="ARBA" id="ARBA00009849"/>
    </source>
</evidence>
<dbReference type="KEGG" id="sre:PTSG_09166"/>
<dbReference type="InParanoid" id="F2UMX2"/>
<keyword evidence="11" id="KW-0868">Chloride</keyword>
<keyword evidence="12" id="KW-0407">Ion channel</keyword>
<evidence type="ECO:0000256" key="6">
    <source>
        <dbReference type="ARBA" id="ARBA00022989"/>
    </source>
</evidence>
<feature type="chain" id="PRO_5003288728" description="Protein tweety homolog" evidence="14">
    <location>
        <begin position="25"/>
        <end position="432"/>
    </location>
</feature>
<protein>
    <recommendedName>
        <fullName evidence="17">Protein tweety homolog</fullName>
    </recommendedName>
</protein>
<evidence type="ECO:0008006" key="17">
    <source>
        <dbReference type="Google" id="ProtNLM"/>
    </source>
</evidence>
<evidence type="ECO:0000256" key="4">
    <source>
        <dbReference type="ARBA" id="ARBA00022475"/>
    </source>
</evidence>
<keyword evidence="8 13" id="KW-0472">Membrane</keyword>
<evidence type="ECO:0000256" key="12">
    <source>
        <dbReference type="ARBA" id="ARBA00023303"/>
    </source>
</evidence>
<dbReference type="Proteomes" id="UP000007799">
    <property type="component" value="Unassembled WGS sequence"/>
</dbReference>
<evidence type="ECO:0000256" key="13">
    <source>
        <dbReference type="SAM" id="Phobius"/>
    </source>
</evidence>
<organism evidence="16">
    <name type="scientific">Salpingoeca rosetta (strain ATCC 50818 / BSB-021)</name>
    <dbReference type="NCBI Taxonomy" id="946362"/>
    <lineage>
        <taxon>Eukaryota</taxon>
        <taxon>Choanoflagellata</taxon>
        <taxon>Craspedida</taxon>
        <taxon>Salpingoecidae</taxon>
        <taxon>Salpingoeca</taxon>
    </lineage>
</organism>
<feature type="signal peptide" evidence="14">
    <location>
        <begin position="1"/>
        <end position="24"/>
    </location>
</feature>
<evidence type="ECO:0000256" key="3">
    <source>
        <dbReference type="ARBA" id="ARBA00022448"/>
    </source>
</evidence>
<accession>F2UMX2</accession>
<evidence type="ECO:0000313" key="15">
    <source>
        <dbReference type="EMBL" id="EGD78471.1"/>
    </source>
</evidence>
<keyword evidence="14" id="KW-0732">Signal</keyword>
<dbReference type="GO" id="GO:0005229">
    <property type="term" value="F:intracellularly calcium-gated chloride channel activity"/>
    <property type="evidence" value="ECO:0007669"/>
    <property type="project" value="TreeGrafter"/>
</dbReference>
<keyword evidence="4" id="KW-1003">Cell membrane</keyword>
<evidence type="ECO:0000256" key="1">
    <source>
        <dbReference type="ARBA" id="ARBA00004651"/>
    </source>
</evidence>
<comment type="similarity">
    <text evidence="2">Belongs to the tweety family.</text>
</comment>
<keyword evidence="3" id="KW-0813">Transport</keyword>
<dbReference type="PANTHER" id="PTHR12424:SF8">
    <property type="entry name" value="PROTEIN TWEETY"/>
    <property type="match status" value="1"/>
</dbReference>
<name>F2UMX2_SALR5</name>
<dbReference type="InterPro" id="IPR006990">
    <property type="entry name" value="Tweety"/>
</dbReference>
<proteinExistence type="inferred from homology"/>
<keyword evidence="10" id="KW-0325">Glycoprotein</keyword>
<dbReference type="EMBL" id="GL832983">
    <property type="protein sequence ID" value="EGD78471.1"/>
    <property type="molecule type" value="Genomic_DNA"/>
</dbReference>
<dbReference type="GO" id="GO:0034707">
    <property type="term" value="C:chloride channel complex"/>
    <property type="evidence" value="ECO:0007669"/>
    <property type="project" value="UniProtKB-KW"/>
</dbReference>
<dbReference type="GeneID" id="16069965"/>
<keyword evidence="9" id="KW-0869">Chloride channel</keyword>
<gene>
    <name evidence="15" type="ORF">PTSG_09166</name>
</gene>
<evidence type="ECO:0000256" key="9">
    <source>
        <dbReference type="ARBA" id="ARBA00023173"/>
    </source>
</evidence>
<dbReference type="PANTHER" id="PTHR12424">
    <property type="entry name" value="TWEETY-RELATED"/>
    <property type="match status" value="1"/>
</dbReference>
<dbReference type="AlphaFoldDB" id="F2UMX2"/>
<keyword evidence="16" id="KW-1185">Reference proteome</keyword>
<feature type="transmembrane region" description="Helical" evidence="13">
    <location>
        <begin position="63"/>
        <end position="86"/>
    </location>
</feature>
<evidence type="ECO:0000256" key="14">
    <source>
        <dbReference type="SAM" id="SignalP"/>
    </source>
</evidence>
<dbReference type="RefSeq" id="XP_004989420.1">
    <property type="nucleotide sequence ID" value="XM_004989363.1"/>
</dbReference>
<evidence type="ECO:0000313" key="16">
    <source>
        <dbReference type="Proteomes" id="UP000007799"/>
    </source>
</evidence>
<evidence type="ECO:0000256" key="5">
    <source>
        <dbReference type="ARBA" id="ARBA00022692"/>
    </source>
</evidence>
<feature type="transmembrane region" description="Helical" evidence="13">
    <location>
        <begin position="98"/>
        <end position="121"/>
    </location>
</feature>
<keyword evidence="5 13" id="KW-0812">Transmembrane</keyword>
<keyword evidence="6 13" id="KW-1133">Transmembrane helix</keyword>
<dbReference type="GO" id="GO:0072320">
    <property type="term" value="F:volume-sensitive chloride channel activity"/>
    <property type="evidence" value="ECO:0007669"/>
    <property type="project" value="TreeGrafter"/>
</dbReference>
<evidence type="ECO:0000256" key="10">
    <source>
        <dbReference type="ARBA" id="ARBA00023180"/>
    </source>
</evidence>
<keyword evidence="7" id="KW-0406">Ion transport</keyword>
<evidence type="ECO:0000256" key="8">
    <source>
        <dbReference type="ARBA" id="ARBA00023136"/>
    </source>
</evidence>
<sequence length="432" mass="45203">MAAARLFLLATLCVCAVAMSAANAADDSTYTPGKQVKRWTTNNPLTDQNELVSYAQDVGVKRVAPVIVIGVLCFIGILIWSCCRCCGKCRLESTDQCCSFSLGGLLICCSIAGLALIIVGLEASKDQDTAFNNVPTVVDSAVQWVDDLGAQIDGLLVLTGELVDIGDMILAADNGTGIVDNSTITSLKDASSVIEDASTAVDDLAAQAGIEDFRDSFASDGAFACLVSAALVGVMTGLSDVCINPDASIIGLAEVTDPTITFFIQCDDDTSLDNPFADDTADLTDGFDSAQTAVLDLRDEINNSTECTQFNVTQCSTLSTLLLDANSTLGELNTAIGADSLDANGNADEGVLQLVSCSELNGRYQLVLNVLCGDAAEALGKSTEVLLGFAVLYVVVLVLTRLLTDVGVHQTNNNKIAPADTFDENGRQPFLV</sequence>
<comment type="subcellular location">
    <subcellularLocation>
        <location evidence="1">Cell membrane</location>
        <topology evidence="1">Multi-pass membrane protein</topology>
    </subcellularLocation>
</comment>
<dbReference type="OMA" id="CKGCHIN"/>
<dbReference type="GO" id="GO:0005886">
    <property type="term" value="C:plasma membrane"/>
    <property type="evidence" value="ECO:0007669"/>
    <property type="project" value="UniProtKB-SubCell"/>
</dbReference>
<evidence type="ECO:0000256" key="11">
    <source>
        <dbReference type="ARBA" id="ARBA00023214"/>
    </source>
</evidence>
<reference evidence="15" key="1">
    <citation type="submission" date="2009-08" db="EMBL/GenBank/DDBJ databases">
        <title>Annotation of Salpingoeca rosetta.</title>
        <authorList>
            <consortium name="The Broad Institute Genome Sequencing Platform"/>
            <person name="Russ C."/>
            <person name="Cuomo C."/>
            <person name="Burger G."/>
            <person name="Gray M.W."/>
            <person name="Holland P.W.H."/>
            <person name="King N."/>
            <person name="Lang F.B.F."/>
            <person name="Roger A.J."/>
            <person name="Ruiz-Trillo I."/>
            <person name="Young S.K."/>
            <person name="Zeng Q."/>
            <person name="Gargeya S."/>
            <person name="Alvarado L."/>
            <person name="Berlin A."/>
            <person name="Chapman S.B."/>
            <person name="Chen Z."/>
            <person name="Freedman E."/>
            <person name="Gellesch M."/>
            <person name="Goldberg J."/>
            <person name="Griggs A."/>
            <person name="Gujja S."/>
            <person name="Heilman E."/>
            <person name="Heiman D."/>
            <person name="Howarth C."/>
            <person name="Mehta T."/>
            <person name="Neiman D."/>
            <person name="Pearson M."/>
            <person name="Roberts A."/>
            <person name="Saif S."/>
            <person name="Shea T."/>
            <person name="Shenoy N."/>
            <person name="Sisk P."/>
            <person name="Stolte C."/>
            <person name="Sykes S."/>
            <person name="White J."/>
            <person name="Yandava C."/>
            <person name="Haas B."/>
            <person name="Nusbaum C."/>
            <person name="Birren B."/>
        </authorList>
    </citation>
    <scope>NUCLEOTIDE SEQUENCE [LARGE SCALE GENOMIC DNA]</scope>
    <source>
        <strain evidence="15">ATCC 50818</strain>
    </source>
</reference>